<gene>
    <name evidence="7" type="ORF">NK6_3751</name>
</gene>
<dbReference type="Proteomes" id="UP000063308">
    <property type="component" value="Chromosome"/>
</dbReference>
<dbReference type="PANTHER" id="PTHR42738">
    <property type="entry name" value="HYDROXYMETHYLGLUTARYL-COA LYASE"/>
    <property type="match status" value="1"/>
</dbReference>
<evidence type="ECO:0000256" key="1">
    <source>
        <dbReference type="ARBA" id="ARBA00009405"/>
    </source>
</evidence>
<evidence type="ECO:0000256" key="3">
    <source>
        <dbReference type="ARBA" id="ARBA00022723"/>
    </source>
</evidence>
<keyword evidence="3" id="KW-0479">Metal-binding</keyword>
<dbReference type="PROSITE" id="PS50991">
    <property type="entry name" value="PYR_CT"/>
    <property type="match status" value="1"/>
</dbReference>
<dbReference type="Pfam" id="PF00682">
    <property type="entry name" value="HMGL-like"/>
    <property type="match status" value="1"/>
</dbReference>
<comment type="similarity">
    <text evidence="5">Belongs to the alpha-IPM synthase/homocitrate synthase family.</text>
</comment>
<dbReference type="FunFam" id="3.20.20.70:FF:000071">
    <property type="entry name" value="Hydroxymethylglutaryl-CoA lyase"/>
    <property type="match status" value="1"/>
</dbReference>
<keyword evidence="4 7" id="KW-0456">Lyase</keyword>
<dbReference type="Gene3D" id="3.20.20.70">
    <property type="entry name" value="Aldolase class I"/>
    <property type="match status" value="1"/>
</dbReference>
<evidence type="ECO:0000256" key="5">
    <source>
        <dbReference type="RuleBase" id="RU003523"/>
    </source>
</evidence>
<dbReference type="InterPro" id="IPR013785">
    <property type="entry name" value="Aldolase_TIM"/>
</dbReference>
<evidence type="ECO:0000256" key="4">
    <source>
        <dbReference type="ARBA" id="ARBA00023239"/>
    </source>
</evidence>
<dbReference type="GO" id="GO:0046951">
    <property type="term" value="P:ketone body biosynthetic process"/>
    <property type="evidence" value="ECO:0007669"/>
    <property type="project" value="TreeGrafter"/>
</dbReference>
<dbReference type="GO" id="GO:0004419">
    <property type="term" value="F:hydroxymethylglutaryl-CoA lyase activity"/>
    <property type="evidence" value="ECO:0007669"/>
    <property type="project" value="TreeGrafter"/>
</dbReference>
<dbReference type="GO" id="GO:0006552">
    <property type="term" value="P:L-leucine catabolic process"/>
    <property type="evidence" value="ECO:0007669"/>
    <property type="project" value="TreeGrafter"/>
</dbReference>
<dbReference type="AlphaFoldDB" id="A0A0E3VU76"/>
<dbReference type="InterPro" id="IPR000891">
    <property type="entry name" value="PYR_CT"/>
</dbReference>
<protein>
    <submittedName>
        <fullName evidence="7">Putative hydroxymethylglutaryl-CoA lyase</fullName>
    </submittedName>
</protein>
<evidence type="ECO:0000259" key="6">
    <source>
        <dbReference type="PROSITE" id="PS50991"/>
    </source>
</evidence>
<evidence type="ECO:0000313" key="7">
    <source>
        <dbReference type="EMBL" id="BAR56925.1"/>
    </source>
</evidence>
<keyword evidence="2 5" id="KW-0808">Transferase</keyword>
<comment type="similarity">
    <text evidence="1">Belongs to the HMG-CoA lyase family.</text>
</comment>
<dbReference type="PANTHER" id="PTHR42738:SF7">
    <property type="entry name" value="HYDROXYMETHYLGLUTARYL-COA LYASE"/>
    <property type="match status" value="1"/>
</dbReference>
<evidence type="ECO:0000313" key="8">
    <source>
        <dbReference type="Proteomes" id="UP000063308"/>
    </source>
</evidence>
<feature type="domain" description="Pyruvate carboxyltransferase" evidence="6">
    <location>
        <begin position="13"/>
        <end position="282"/>
    </location>
</feature>
<sequence length="421" mass="44846">MSRIETIYPSDRVSLREVGLRDGLQLVKKFPSTEAKQRWVREEYAAGVRHFEVGSFLPAKTFPQFVDVRDVIGAVASLPGAHGIALALNERGVNEALESGVGEIASVVSATEEHSQANAHRSRESAIANVRRLCEMRDASSHKPLVNAAISMALGCSITGAVDPAEVLRLVDKCLEAGVDFVAIADTVGYAGPKQVAELSRAAVKLAGQKPICIHLHDTRGMGIANAAAALDEGVRILDGSLGGLGGCPFAPGATGNVVFEDLVFLCESKGFATGIDLEKLVSVRRILRDEMPNETLYGGVARAGLPCGTAAYATDLLMPVPVLPRLRRLAFARRNHHHAPIAHAAFGDDVVGEMPDLVGRAAQCRHLHAIVVVEMDVQRRQREVVVAVEFLHQALREIAGGVVVDIDEAGDAGAGLRRVL</sequence>
<dbReference type="SUPFAM" id="SSF51569">
    <property type="entry name" value="Aldolase"/>
    <property type="match status" value="1"/>
</dbReference>
<name>A0A0E3VU76_9BRAD</name>
<dbReference type="GO" id="GO:0046912">
    <property type="term" value="F:acyltransferase activity, acyl groups converted into alkyl on transfer"/>
    <property type="evidence" value="ECO:0007669"/>
    <property type="project" value="InterPro"/>
</dbReference>
<dbReference type="CDD" id="cd07938">
    <property type="entry name" value="DRE_TIM_HMGL"/>
    <property type="match status" value="1"/>
</dbReference>
<dbReference type="InterPro" id="IPR043594">
    <property type="entry name" value="HMGL"/>
</dbReference>
<organism evidence="7 8">
    <name type="scientific">Bradyrhizobium diazoefficiens</name>
    <dbReference type="NCBI Taxonomy" id="1355477"/>
    <lineage>
        <taxon>Bacteria</taxon>
        <taxon>Pseudomonadati</taxon>
        <taxon>Pseudomonadota</taxon>
        <taxon>Alphaproteobacteria</taxon>
        <taxon>Hyphomicrobiales</taxon>
        <taxon>Nitrobacteraceae</taxon>
        <taxon>Bradyrhizobium</taxon>
    </lineage>
</organism>
<evidence type="ECO:0000256" key="2">
    <source>
        <dbReference type="ARBA" id="ARBA00022679"/>
    </source>
</evidence>
<accession>A0A0E3VU76</accession>
<reference evidence="7 8" key="1">
    <citation type="submission" date="2014-11" db="EMBL/GenBank/DDBJ databases">
        <title>Symbiosis island explosion on the genome of extra-slow-growing strains of soybean bradyrhizobia with massive insertion sequences.</title>
        <authorList>
            <person name="Iida T."/>
            <person name="Minamisawa K."/>
        </authorList>
    </citation>
    <scope>NUCLEOTIDE SEQUENCE [LARGE SCALE GENOMIC DNA]</scope>
    <source>
        <strain evidence="7 8">NK6</strain>
    </source>
</reference>
<dbReference type="PROSITE" id="PS00815">
    <property type="entry name" value="AIPM_HOMOCIT_SYNTH_1"/>
    <property type="match status" value="1"/>
</dbReference>
<dbReference type="EMBL" id="AP014685">
    <property type="protein sequence ID" value="BAR56925.1"/>
    <property type="molecule type" value="Genomic_DNA"/>
</dbReference>
<proteinExistence type="inferred from homology"/>
<dbReference type="GO" id="GO:0046872">
    <property type="term" value="F:metal ion binding"/>
    <property type="evidence" value="ECO:0007669"/>
    <property type="project" value="UniProtKB-KW"/>
</dbReference>
<dbReference type="InterPro" id="IPR002034">
    <property type="entry name" value="AIPM/Hcit_synth_CS"/>
</dbReference>